<dbReference type="InterPro" id="IPR006638">
    <property type="entry name" value="Elp3/MiaA/NifB-like_rSAM"/>
</dbReference>
<dbReference type="AlphaFoldDB" id="A0A415DFD2"/>
<dbReference type="GO" id="GO:0046872">
    <property type="term" value="F:metal ion binding"/>
    <property type="evidence" value="ECO:0007669"/>
    <property type="project" value="UniProtKB-KW"/>
</dbReference>
<protein>
    <submittedName>
        <fullName evidence="8">Radical SAM protein</fullName>
    </submittedName>
</protein>
<dbReference type="GO" id="GO:0051536">
    <property type="term" value="F:iron-sulfur cluster binding"/>
    <property type="evidence" value="ECO:0007669"/>
    <property type="project" value="UniProtKB-KW"/>
</dbReference>
<accession>A0A415DFD2</accession>
<comment type="cofactor">
    <cofactor evidence="1">
        <name>[4Fe-4S] cluster</name>
        <dbReference type="ChEBI" id="CHEBI:49883"/>
    </cofactor>
</comment>
<evidence type="ECO:0000256" key="3">
    <source>
        <dbReference type="ARBA" id="ARBA00022723"/>
    </source>
</evidence>
<dbReference type="InterPro" id="IPR051198">
    <property type="entry name" value="BchE-like"/>
</dbReference>
<keyword evidence="3" id="KW-0479">Metal-binding</keyword>
<dbReference type="RefSeq" id="WP_118327765.1">
    <property type="nucleotide sequence ID" value="NZ_JBCOEF010000060.1"/>
</dbReference>
<gene>
    <name evidence="8" type="ORF">DW105_13770</name>
</gene>
<comment type="caution">
    <text evidence="8">The sequence shown here is derived from an EMBL/GenBank/DDBJ whole genome shotgun (WGS) entry which is preliminary data.</text>
</comment>
<dbReference type="SUPFAM" id="SSF102114">
    <property type="entry name" value="Radical SAM enzymes"/>
    <property type="match status" value="1"/>
</dbReference>
<sequence>MAKILLNWLPPSMESMPSPAHSVLKQTLEGLGHNVNIEYWNIKLCPILESFLNLGNEIYKRELVKFIPFYAYLGIEYKQNALLNSLIDNILYLKPQLHIKGRDDIMSEFYRFHDAFNQYIDNFIERRLVHEEFLLIGFSSLFYQWIIATIIARKIKNALPKQILIIGGFGTKNEASAFLKNFKYFDFVSWGEGEHSLRLTCEILTQGGDIHQIPNTLSSDNVISPKIQPLQYSNIDELKFDFTDYFEQIDNTLEKKDIVLPIEGGRGCHWRKCHFCFLNTGYKSRSKSSDVIIDEIRTYIKVYGVKRFLFLDNDIIGGDIKRFNNLLDGLIKIREDYNDFSILSAEIITQGVTYETIAKMSIVNFEGVQIGYESPSAELLKKIEKKNSFASNLFFIKWATTFGIFISGANIIRNLPEETESHIDEGISNLYYMRFYLNEGRFTHSHSDLAICKASKYFNSFKNKGILNQWCHSSTFDFLPQGYIKEEDKYSLILDFMKSGHDSKWDLFAKIEKHYIDNNYSYSLISNKNDIIYRELYNGLLINELEFEKEGLYWKVLSLCNKQINSLEKLVQQLNIAKDDLISVIDALKNEKLLYSNKDCSEIVTIINAEEIN</sequence>
<dbReference type="GO" id="GO:0003824">
    <property type="term" value="F:catalytic activity"/>
    <property type="evidence" value="ECO:0007669"/>
    <property type="project" value="InterPro"/>
</dbReference>
<evidence type="ECO:0000256" key="4">
    <source>
        <dbReference type="ARBA" id="ARBA00023004"/>
    </source>
</evidence>
<dbReference type="SFLD" id="SFLDG01082">
    <property type="entry name" value="B12-binding_domain_containing"/>
    <property type="match status" value="1"/>
</dbReference>
<dbReference type="SFLD" id="SFLDS00029">
    <property type="entry name" value="Radical_SAM"/>
    <property type="match status" value="1"/>
</dbReference>
<reference evidence="8 9" key="1">
    <citation type="submission" date="2018-08" db="EMBL/GenBank/DDBJ databases">
        <title>A genome reference for cultivated species of the human gut microbiota.</title>
        <authorList>
            <person name="Zou Y."/>
            <person name="Xue W."/>
            <person name="Luo G."/>
        </authorList>
    </citation>
    <scope>NUCLEOTIDE SEQUENCE [LARGE SCALE GENOMIC DNA]</scope>
    <source>
        <strain evidence="8 9">AM09-18</strain>
    </source>
</reference>
<keyword evidence="2" id="KW-0949">S-adenosyl-L-methionine</keyword>
<dbReference type="Gene3D" id="3.80.30.20">
    <property type="entry name" value="tm_1862 like domain"/>
    <property type="match status" value="1"/>
</dbReference>
<feature type="coiled-coil region" evidence="6">
    <location>
        <begin position="557"/>
        <end position="591"/>
    </location>
</feature>
<dbReference type="Gene3D" id="3.40.50.280">
    <property type="entry name" value="Cobalamin-binding domain"/>
    <property type="match status" value="1"/>
</dbReference>
<keyword evidence="4" id="KW-0408">Iron</keyword>
<organism evidence="8 9">
    <name type="scientific">Phocaeicola vulgatus</name>
    <name type="common">Bacteroides vulgatus</name>
    <dbReference type="NCBI Taxonomy" id="821"/>
    <lineage>
        <taxon>Bacteria</taxon>
        <taxon>Pseudomonadati</taxon>
        <taxon>Bacteroidota</taxon>
        <taxon>Bacteroidia</taxon>
        <taxon>Bacteroidales</taxon>
        <taxon>Bacteroidaceae</taxon>
        <taxon>Phocaeicola</taxon>
    </lineage>
</organism>
<feature type="domain" description="Elp3/MiaA/NifB-like radical SAM core" evidence="7">
    <location>
        <begin position="258"/>
        <end position="480"/>
    </location>
</feature>
<dbReference type="PANTHER" id="PTHR43409">
    <property type="entry name" value="ANAEROBIC MAGNESIUM-PROTOPORPHYRIN IX MONOMETHYL ESTER CYCLASE-RELATED"/>
    <property type="match status" value="1"/>
</dbReference>
<keyword evidence="6" id="KW-0175">Coiled coil</keyword>
<dbReference type="InterPro" id="IPR023404">
    <property type="entry name" value="rSAM_horseshoe"/>
</dbReference>
<evidence type="ECO:0000259" key="7">
    <source>
        <dbReference type="SMART" id="SM00729"/>
    </source>
</evidence>
<dbReference type="EMBL" id="QRMN01000033">
    <property type="protein sequence ID" value="RHJ74967.1"/>
    <property type="molecule type" value="Genomic_DNA"/>
</dbReference>
<evidence type="ECO:0000313" key="8">
    <source>
        <dbReference type="EMBL" id="RHJ74967.1"/>
    </source>
</evidence>
<dbReference type="Pfam" id="PF04055">
    <property type="entry name" value="Radical_SAM"/>
    <property type="match status" value="1"/>
</dbReference>
<dbReference type="CDD" id="cd01335">
    <property type="entry name" value="Radical_SAM"/>
    <property type="match status" value="1"/>
</dbReference>
<keyword evidence="5" id="KW-0411">Iron-sulfur</keyword>
<evidence type="ECO:0000313" key="9">
    <source>
        <dbReference type="Proteomes" id="UP000283958"/>
    </source>
</evidence>
<dbReference type="SMART" id="SM00729">
    <property type="entry name" value="Elp3"/>
    <property type="match status" value="1"/>
</dbReference>
<dbReference type="InterPro" id="IPR007197">
    <property type="entry name" value="rSAM"/>
</dbReference>
<evidence type="ECO:0000256" key="6">
    <source>
        <dbReference type="SAM" id="Coils"/>
    </source>
</evidence>
<name>A0A415DFD2_PHOVU</name>
<evidence type="ECO:0000256" key="2">
    <source>
        <dbReference type="ARBA" id="ARBA00022691"/>
    </source>
</evidence>
<evidence type="ECO:0000256" key="5">
    <source>
        <dbReference type="ARBA" id="ARBA00023014"/>
    </source>
</evidence>
<proteinExistence type="predicted"/>
<evidence type="ECO:0000256" key="1">
    <source>
        <dbReference type="ARBA" id="ARBA00001966"/>
    </source>
</evidence>
<dbReference type="InterPro" id="IPR058240">
    <property type="entry name" value="rSAM_sf"/>
</dbReference>
<dbReference type="Proteomes" id="UP000283958">
    <property type="component" value="Unassembled WGS sequence"/>
</dbReference>